<dbReference type="RefSeq" id="WP_092048113.1">
    <property type="nucleotide sequence ID" value="NZ_FOQD01000003.1"/>
</dbReference>
<protein>
    <submittedName>
        <fullName evidence="2">Endonuclease, Uma2 family (Restriction endonuclease fold)</fullName>
    </submittedName>
</protein>
<dbReference type="InterPro" id="IPR008538">
    <property type="entry name" value="Uma2"/>
</dbReference>
<sequence>MTTATLITADQFDRMSFDAPVELIRGEIVEMTNPGGRHGGVCVRAARVLDNWVDQHPEFQVISNDSGILLERDPDTVRGPDLAVVQLSSFPGMELPIGHLKIAPSVAIEVLSPSDRWREVLQKVYLFLSAGVAEVWVLDPEVEQLHFFSDSGSKIYDADKLFASVVLTDFECTVRSLFHR</sequence>
<dbReference type="AlphaFoldDB" id="A0A1I3D4D2"/>
<keyword evidence="3" id="KW-1185">Reference proteome</keyword>
<dbReference type="GO" id="GO:0004519">
    <property type="term" value="F:endonuclease activity"/>
    <property type="evidence" value="ECO:0007669"/>
    <property type="project" value="UniProtKB-KW"/>
</dbReference>
<evidence type="ECO:0000313" key="3">
    <source>
        <dbReference type="Proteomes" id="UP000199518"/>
    </source>
</evidence>
<dbReference type="SUPFAM" id="SSF52980">
    <property type="entry name" value="Restriction endonuclease-like"/>
    <property type="match status" value="1"/>
</dbReference>
<dbReference type="InterPro" id="IPR011335">
    <property type="entry name" value="Restrct_endonuc-II-like"/>
</dbReference>
<dbReference type="PANTHER" id="PTHR34107">
    <property type="entry name" value="SLL0198 PROTEIN-RELATED"/>
    <property type="match status" value="1"/>
</dbReference>
<organism evidence="2 3">
    <name type="scientific">Planctomicrobium piriforme</name>
    <dbReference type="NCBI Taxonomy" id="1576369"/>
    <lineage>
        <taxon>Bacteria</taxon>
        <taxon>Pseudomonadati</taxon>
        <taxon>Planctomycetota</taxon>
        <taxon>Planctomycetia</taxon>
        <taxon>Planctomycetales</taxon>
        <taxon>Planctomycetaceae</taxon>
        <taxon>Planctomicrobium</taxon>
    </lineage>
</organism>
<evidence type="ECO:0000313" key="2">
    <source>
        <dbReference type="EMBL" id="SFH81582.1"/>
    </source>
</evidence>
<dbReference type="InterPro" id="IPR012296">
    <property type="entry name" value="Nuclease_put_TT1808"/>
</dbReference>
<dbReference type="STRING" id="1576369.SAMN05421753_10387"/>
<gene>
    <name evidence="2" type="ORF">SAMN05421753_10387</name>
</gene>
<proteinExistence type="predicted"/>
<evidence type="ECO:0000259" key="1">
    <source>
        <dbReference type="Pfam" id="PF05685"/>
    </source>
</evidence>
<dbReference type="OrthoDB" id="274259at2"/>
<name>A0A1I3D4D2_9PLAN</name>
<dbReference type="Gene3D" id="3.90.1570.10">
    <property type="entry name" value="tt1808, chain A"/>
    <property type="match status" value="1"/>
</dbReference>
<dbReference type="Proteomes" id="UP000199518">
    <property type="component" value="Unassembled WGS sequence"/>
</dbReference>
<feature type="domain" description="Putative restriction endonuclease" evidence="1">
    <location>
        <begin position="11"/>
        <end position="151"/>
    </location>
</feature>
<dbReference type="Pfam" id="PF05685">
    <property type="entry name" value="Uma2"/>
    <property type="match status" value="1"/>
</dbReference>
<accession>A0A1I3D4D2</accession>
<reference evidence="3" key="1">
    <citation type="submission" date="2016-10" db="EMBL/GenBank/DDBJ databases">
        <authorList>
            <person name="Varghese N."/>
            <person name="Submissions S."/>
        </authorList>
    </citation>
    <scope>NUCLEOTIDE SEQUENCE [LARGE SCALE GENOMIC DNA]</scope>
    <source>
        <strain evidence="3">DSM 26348</strain>
    </source>
</reference>
<dbReference type="PANTHER" id="PTHR34107:SF4">
    <property type="entry name" value="SLL1222 PROTEIN"/>
    <property type="match status" value="1"/>
</dbReference>
<keyword evidence="2" id="KW-0378">Hydrolase</keyword>
<dbReference type="EMBL" id="FOQD01000003">
    <property type="protein sequence ID" value="SFH81582.1"/>
    <property type="molecule type" value="Genomic_DNA"/>
</dbReference>
<keyword evidence="2" id="KW-0540">Nuclease</keyword>
<dbReference type="CDD" id="cd06260">
    <property type="entry name" value="DUF820-like"/>
    <property type="match status" value="1"/>
</dbReference>
<keyword evidence="2" id="KW-0255">Endonuclease</keyword>